<evidence type="ECO:0000259" key="2">
    <source>
        <dbReference type="PROSITE" id="PS51841"/>
    </source>
</evidence>
<accession>A0A1M5M6Q5</accession>
<organism evidence="3 4">
    <name type="scientific">Winogradskyella jejuensis</name>
    <dbReference type="NCBI Taxonomy" id="1089305"/>
    <lineage>
        <taxon>Bacteria</taxon>
        <taxon>Pseudomonadati</taxon>
        <taxon>Bacteroidota</taxon>
        <taxon>Flavobacteriia</taxon>
        <taxon>Flavobacteriales</taxon>
        <taxon>Flavobacteriaceae</taxon>
        <taxon>Winogradskyella</taxon>
    </lineage>
</organism>
<gene>
    <name evidence="3" type="ORF">SAMN05444148_0817</name>
</gene>
<dbReference type="OrthoDB" id="1652165at2"/>
<dbReference type="InterPro" id="IPR001322">
    <property type="entry name" value="Lamin_tail_dom"/>
</dbReference>
<dbReference type="NCBIfam" id="TIGR04183">
    <property type="entry name" value="Por_Secre_tail"/>
    <property type="match status" value="1"/>
</dbReference>
<dbReference type="EMBL" id="FQWS01000001">
    <property type="protein sequence ID" value="SHG72974.1"/>
    <property type="molecule type" value="Genomic_DNA"/>
</dbReference>
<dbReference type="AlphaFoldDB" id="A0A1M5M6Q5"/>
<proteinExistence type="predicted"/>
<dbReference type="Pfam" id="PF00932">
    <property type="entry name" value="LTD"/>
    <property type="match status" value="1"/>
</dbReference>
<evidence type="ECO:0000313" key="4">
    <source>
        <dbReference type="Proteomes" id="UP000184522"/>
    </source>
</evidence>
<dbReference type="RefSeq" id="WP_073083454.1">
    <property type="nucleotide sequence ID" value="NZ_FQWS01000001.1"/>
</dbReference>
<dbReference type="SUPFAM" id="SSF74853">
    <property type="entry name" value="Lamin A/C globular tail domain"/>
    <property type="match status" value="1"/>
</dbReference>
<keyword evidence="4" id="KW-1185">Reference proteome</keyword>
<sequence length="1042" mass="111634">MLRKLPLILLLLVSFINLSYSQTTIYSEDFTGQDGKGAIGPGPITDVSGVSWTVDISNASLTATNDYFQVRNEMFEARDLDTDATWLSPVIDITNFTNVQFSLEASENDTTDTLEDADTFVTEYRIDGGAWTLAANNGTIINDFPLTVVSDTGLSGSTIELRVTITVNGNDERPLLDNILVEGTAPVIPTVNVSPSSITGLGYVEGDASLTEQSFGVVGSTLTTDIVITAPTNFEISLTSGTGFGGSVNLTPASGDVALTNIYVRLISGLTVNTYSGNITLASTGITTINVPVDGEVTATIPNCSELIISEYHEPQGAGTGNNKYIELYNPTNSTIDLTAYRIARYSNGGTLPNIANLSGTVGPYSTFLLSRNGAAITGDLVITGNALNFSGNDVMALQTINGENIDVIGFIGDGSNFAQNTVLRRNQDVTIPTVAYDVSQWTTAPVNDTSDLGLHVNDCACLTSTTWDGTSWSAGTPDAFTAAILDGDYTVDATNPSFTACSLVINSGGSLTISNGYHIEIMNDITVVDDGSASNEITVETRGSLVQRGDGALAGSFTLGTDATSVVNKTTSPLTNWYDVTYWSSPVVDESTDGALFNSSRVFWFDANNYIDADGDNLDDDANAWIREQGDFPMTPGQGFAGSHNQIGFLGPGFSYSYVFEGAYNTGDITYPVVNDPTNGLHWNLIGNPYPSAIDIDAFFNQNGTVAPGNNTVYEVVYMWSQVNPVDGANPGNEVLNYNQNDYITVNALGEAGNGTTAAPSRQIPSGQAFFVPSASSGNVVFTNSMRVSGDNSNDEFFRSSSAQTSSSVEKLNINLSSDIGIYSQICVAYADIATDEDDGNTIDTSRNYAGNAGVLYSLDNNGDGFYVIQGKAKSSLNEDETVKLGFGAYITTTETYKLELVKREGEYLTSNPIYLKDNMLNIVHDLTSEAYIFTSEGGTFDERFEIVFKNQALSVEEIDFNENSLIITEVEKDKIMFELKSSSLTIDTIAIYDLQGRLVYDLEGDSNSETYNLSNLNSQVYIAKVKLSNGLVISKKSIKK</sequence>
<evidence type="ECO:0000313" key="3">
    <source>
        <dbReference type="EMBL" id="SHG72974.1"/>
    </source>
</evidence>
<dbReference type="PROSITE" id="PS51841">
    <property type="entry name" value="LTD"/>
    <property type="match status" value="1"/>
</dbReference>
<dbReference type="Proteomes" id="UP000184522">
    <property type="component" value="Unassembled WGS sequence"/>
</dbReference>
<dbReference type="InterPro" id="IPR026444">
    <property type="entry name" value="Secre_tail"/>
</dbReference>
<dbReference type="STRING" id="1089305.SAMN05444148_0817"/>
<name>A0A1M5M6Q5_9FLAO</name>
<protein>
    <submittedName>
        <fullName evidence="3">Por secretion system C-terminal sorting domain-containing protein</fullName>
    </submittedName>
</protein>
<reference evidence="4" key="1">
    <citation type="submission" date="2016-11" db="EMBL/GenBank/DDBJ databases">
        <authorList>
            <person name="Varghese N."/>
            <person name="Submissions S."/>
        </authorList>
    </citation>
    <scope>NUCLEOTIDE SEQUENCE [LARGE SCALE GENOMIC DNA]</scope>
    <source>
        <strain evidence="4">DSM 25330</strain>
    </source>
</reference>
<evidence type="ECO:0000256" key="1">
    <source>
        <dbReference type="ARBA" id="ARBA00022729"/>
    </source>
</evidence>
<feature type="domain" description="LTD" evidence="2">
    <location>
        <begin position="293"/>
        <end position="434"/>
    </location>
</feature>
<dbReference type="Pfam" id="PF18962">
    <property type="entry name" value="Por_Secre_tail"/>
    <property type="match status" value="1"/>
</dbReference>
<dbReference type="InterPro" id="IPR036415">
    <property type="entry name" value="Lamin_tail_dom_sf"/>
</dbReference>
<keyword evidence="1" id="KW-0732">Signal</keyword>